<proteinExistence type="predicted"/>
<dbReference type="AlphaFoldDB" id="A0A0V0H0J0"/>
<evidence type="ECO:0000313" key="1">
    <source>
        <dbReference type="EMBL" id="JAP13860.1"/>
    </source>
</evidence>
<dbReference type="EMBL" id="GEDG01027426">
    <property type="protein sequence ID" value="JAP13860.1"/>
    <property type="molecule type" value="Transcribed_RNA"/>
</dbReference>
<accession>A0A0V0H0J0</accession>
<organism evidence="1">
    <name type="scientific">Solanum chacoense</name>
    <name type="common">Chaco potato</name>
    <dbReference type="NCBI Taxonomy" id="4108"/>
    <lineage>
        <taxon>Eukaryota</taxon>
        <taxon>Viridiplantae</taxon>
        <taxon>Streptophyta</taxon>
        <taxon>Embryophyta</taxon>
        <taxon>Tracheophyta</taxon>
        <taxon>Spermatophyta</taxon>
        <taxon>Magnoliopsida</taxon>
        <taxon>eudicotyledons</taxon>
        <taxon>Gunneridae</taxon>
        <taxon>Pentapetalae</taxon>
        <taxon>asterids</taxon>
        <taxon>lamiids</taxon>
        <taxon>Solanales</taxon>
        <taxon>Solanaceae</taxon>
        <taxon>Solanoideae</taxon>
        <taxon>Solaneae</taxon>
        <taxon>Solanum</taxon>
    </lineage>
</organism>
<name>A0A0V0H0J0_SOLCH</name>
<sequence>MSLLKSNFHFKFHYSHVFTECLISILDIVYHCFCHLCSQFHFICISWKTSFSSASFLSHRYDNPHPETPPTQESQQWFSQLCFLTPTSRTSWLQVVGP</sequence>
<protein>
    <submittedName>
        <fullName evidence="1">Putative ovule protein</fullName>
    </submittedName>
</protein>
<reference evidence="1" key="1">
    <citation type="submission" date="2015-12" db="EMBL/GenBank/DDBJ databases">
        <title>Gene expression during late stages of embryo sac development: a critical building block for successful pollen-pistil interactions.</title>
        <authorList>
            <person name="Liu Y."/>
            <person name="Joly V."/>
            <person name="Sabar M."/>
            <person name="Matton D.P."/>
        </authorList>
    </citation>
    <scope>NUCLEOTIDE SEQUENCE</scope>
</reference>